<keyword evidence="2" id="KW-1185">Reference proteome</keyword>
<protein>
    <recommendedName>
        <fullName evidence="3">Phasin domain-containing protein</fullName>
    </recommendedName>
</protein>
<dbReference type="EMBL" id="NRRL01000278">
    <property type="protein sequence ID" value="MBK1671654.1"/>
    <property type="molecule type" value="Genomic_DNA"/>
</dbReference>
<evidence type="ECO:0000313" key="2">
    <source>
        <dbReference type="Proteomes" id="UP001296873"/>
    </source>
</evidence>
<comment type="caution">
    <text evidence="1">The sequence shown here is derived from an EMBL/GenBank/DDBJ whole genome shotgun (WGS) entry which is preliminary data.</text>
</comment>
<name>A0ABS1DN36_9PROT</name>
<dbReference type="RefSeq" id="WP_200344773.1">
    <property type="nucleotide sequence ID" value="NZ_NRRL01000278.1"/>
</dbReference>
<proteinExistence type="predicted"/>
<evidence type="ECO:0000313" key="1">
    <source>
        <dbReference type="EMBL" id="MBK1671654.1"/>
    </source>
</evidence>
<dbReference type="Proteomes" id="UP001296873">
    <property type="component" value="Unassembled WGS sequence"/>
</dbReference>
<reference evidence="1 2" key="1">
    <citation type="journal article" date="2020" name="Microorganisms">
        <title>Osmotic Adaptation and Compatible Solute Biosynthesis of Phototrophic Bacteria as Revealed from Genome Analyses.</title>
        <authorList>
            <person name="Imhoff J.F."/>
            <person name="Rahn T."/>
            <person name="Kunzel S."/>
            <person name="Keller A."/>
            <person name="Neulinger S.C."/>
        </authorList>
    </citation>
    <scope>NUCLEOTIDE SEQUENCE [LARGE SCALE GENOMIC DNA]</scope>
    <source>
        <strain evidence="1 2">DSM 9895</strain>
    </source>
</reference>
<organism evidence="1 2">
    <name type="scientific">Rhodovibrio sodomensis</name>
    <dbReference type="NCBI Taxonomy" id="1088"/>
    <lineage>
        <taxon>Bacteria</taxon>
        <taxon>Pseudomonadati</taxon>
        <taxon>Pseudomonadota</taxon>
        <taxon>Alphaproteobacteria</taxon>
        <taxon>Rhodospirillales</taxon>
        <taxon>Rhodovibrionaceae</taxon>
        <taxon>Rhodovibrio</taxon>
    </lineage>
</organism>
<sequence>MIDRVSELWDPSTFAEAGSRATDLILDRQRRNVAAVGRAQQQLMQAAQTMVVQQGQMLQETASEAANRLQRGQEGVHGTDWPHAPNALGEAVVQVHGERLPDVVETATSAYLKAAEILFERVQAGMGDLSSGFALDESDAPIAGEAA</sequence>
<accession>A0ABS1DN36</accession>
<evidence type="ECO:0008006" key="3">
    <source>
        <dbReference type="Google" id="ProtNLM"/>
    </source>
</evidence>
<gene>
    <name evidence="1" type="ORF">CKO28_27070</name>
</gene>